<keyword evidence="4 6" id="KW-0472">Membrane</keyword>
<evidence type="ECO:0000256" key="5">
    <source>
        <dbReference type="SAM" id="MobiDB-lite"/>
    </source>
</evidence>
<feature type="transmembrane region" description="Helical" evidence="6">
    <location>
        <begin position="78"/>
        <end position="96"/>
    </location>
</feature>
<evidence type="ECO:0000256" key="4">
    <source>
        <dbReference type="ARBA" id="ARBA00023136"/>
    </source>
</evidence>
<feature type="transmembrane region" description="Helical" evidence="6">
    <location>
        <begin position="215"/>
        <end position="236"/>
    </location>
</feature>
<feature type="compositionally biased region" description="Basic residues" evidence="5">
    <location>
        <begin position="49"/>
        <end position="60"/>
    </location>
</feature>
<dbReference type="Proteomes" id="UP001445335">
    <property type="component" value="Unassembled WGS sequence"/>
</dbReference>
<protein>
    <recommendedName>
        <fullName evidence="7">Cation/H+ exchanger transmembrane domain-containing protein</fullName>
    </recommendedName>
</protein>
<feature type="transmembrane region" description="Helical" evidence="6">
    <location>
        <begin position="257"/>
        <end position="276"/>
    </location>
</feature>
<dbReference type="InterPro" id="IPR038770">
    <property type="entry name" value="Na+/solute_symporter_sf"/>
</dbReference>
<dbReference type="PANTHER" id="PTHR31102:SF1">
    <property type="entry name" value="CATION_H+ EXCHANGER DOMAIN-CONTAINING PROTEIN"/>
    <property type="match status" value="1"/>
</dbReference>
<name>A0AAW1QY45_9CHLO</name>
<dbReference type="GO" id="GO:0016020">
    <property type="term" value="C:membrane"/>
    <property type="evidence" value="ECO:0007669"/>
    <property type="project" value="UniProtKB-SubCell"/>
</dbReference>
<feature type="transmembrane region" description="Helical" evidence="6">
    <location>
        <begin position="381"/>
        <end position="399"/>
    </location>
</feature>
<evidence type="ECO:0000256" key="3">
    <source>
        <dbReference type="ARBA" id="ARBA00022989"/>
    </source>
</evidence>
<gene>
    <name evidence="8" type="ORF">WJX81_003950</name>
</gene>
<feature type="region of interest" description="Disordered" evidence="5">
    <location>
        <begin position="37"/>
        <end position="60"/>
    </location>
</feature>
<dbReference type="InterPro" id="IPR051843">
    <property type="entry name" value="CPA1_transporter"/>
</dbReference>
<feature type="region of interest" description="Disordered" evidence="5">
    <location>
        <begin position="521"/>
        <end position="543"/>
    </location>
</feature>
<proteinExistence type="predicted"/>
<evidence type="ECO:0000313" key="8">
    <source>
        <dbReference type="EMBL" id="KAK9826104.1"/>
    </source>
</evidence>
<feature type="transmembrane region" description="Helical" evidence="6">
    <location>
        <begin position="340"/>
        <end position="360"/>
    </location>
</feature>
<evidence type="ECO:0000256" key="2">
    <source>
        <dbReference type="ARBA" id="ARBA00022692"/>
    </source>
</evidence>
<accession>A0AAW1QY45</accession>
<keyword evidence="3 6" id="KW-1133">Transmembrane helix</keyword>
<dbReference type="InterPro" id="IPR006153">
    <property type="entry name" value="Cation/H_exchanger_TM"/>
</dbReference>
<dbReference type="EMBL" id="JALJOU010000068">
    <property type="protein sequence ID" value="KAK9826104.1"/>
    <property type="molecule type" value="Genomic_DNA"/>
</dbReference>
<evidence type="ECO:0000259" key="7">
    <source>
        <dbReference type="Pfam" id="PF00999"/>
    </source>
</evidence>
<dbReference type="GO" id="GO:0015297">
    <property type="term" value="F:antiporter activity"/>
    <property type="evidence" value="ECO:0007669"/>
    <property type="project" value="InterPro"/>
</dbReference>
<evidence type="ECO:0000256" key="6">
    <source>
        <dbReference type="SAM" id="Phobius"/>
    </source>
</evidence>
<feature type="transmembrane region" description="Helical" evidence="6">
    <location>
        <begin position="102"/>
        <end position="124"/>
    </location>
</feature>
<comment type="subcellular location">
    <subcellularLocation>
        <location evidence="1">Membrane</location>
        <topology evidence="1">Multi-pass membrane protein</topology>
    </subcellularLocation>
</comment>
<dbReference type="GO" id="GO:1902600">
    <property type="term" value="P:proton transmembrane transport"/>
    <property type="evidence" value="ECO:0007669"/>
    <property type="project" value="InterPro"/>
</dbReference>
<organism evidence="8 9">
    <name type="scientific">Elliptochloris bilobata</name>
    <dbReference type="NCBI Taxonomy" id="381761"/>
    <lineage>
        <taxon>Eukaryota</taxon>
        <taxon>Viridiplantae</taxon>
        <taxon>Chlorophyta</taxon>
        <taxon>core chlorophytes</taxon>
        <taxon>Trebouxiophyceae</taxon>
        <taxon>Trebouxiophyceae incertae sedis</taxon>
        <taxon>Elliptochloris clade</taxon>
        <taxon>Elliptochloris</taxon>
    </lineage>
</organism>
<feature type="transmembrane region" description="Helical" evidence="6">
    <location>
        <begin position="490"/>
        <end position="512"/>
    </location>
</feature>
<dbReference type="AlphaFoldDB" id="A0AAW1QY45"/>
<feature type="transmembrane region" description="Helical" evidence="6">
    <location>
        <begin position="414"/>
        <end position="434"/>
    </location>
</feature>
<evidence type="ECO:0000256" key="1">
    <source>
        <dbReference type="ARBA" id="ARBA00004141"/>
    </source>
</evidence>
<feature type="region of interest" description="Disordered" evidence="5">
    <location>
        <begin position="1"/>
        <end position="20"/>
    </location>
</feature>
<dbReference type="Pfam" id="PF00999">
    <property type="entry name" value="Na_H_Exchanger"/>
    <property type="match status" value="1"/>
</dbReference>
<evidence type="ECO:0000313" key="9">
    <source>
        <dbReference type="Proteomes" id="UP001445335"/>
    </source>
</evidence>
<comment type="caution">
    <text evidence="8">The sequence shown here is derived from an EMBL/GenBank/DDBJ whole genome shotgun (WGS) entry which is preliminary data.</text>
</comment>
<sequence>MSTDVAESLGGPKKAGSGEEAVVTVLSTSAVEVGPEDGASALDVDSRSVRRPRRSRRKHAAHSVLQGLRRHYGTFTTITGYLALGVGIFAGLWLALGADVMLPFGVGWSVFLIWACAHVGGYVATQLNMPALLGMLVAGAALQNAGAIRLPHQWSAKIRSGGLAVILLRAGLKIDEKAFQRAGFLVARLGALPVLCEAMVDSAVFIGVYGMPPALGFTGGFILSALSPTVLVTGMLELQRRGYGHAKAIPSIEMAATGIDSVLAITGFAVASGIAIPSGTGIIEKLHGPLIVVLGVAVALIGGLLCSWTKLWNNTPKRAAVVLVSGLVMMYAGVKWDYLGAAALGCIGQAIFAAYLWRIGQPKLLSMGPVPEHGATADAQLAMLWMILVMPLLFGSIGAEIDFKLIDRSLWPKALLLIFVGGFMTRVPAAALALSHGGGFTLAERIFMAASWVPKATIQGALGGLPLDLVNAHMAGSPDLARYQRWASDILNTGVLAIVICAPLGLLIIGLAGPRVLEKGRAEGTSSSSSSSGSDSDCDAARDEEAAVTAVRRPLRRSQRWRRRLPAAWGAVLGGKAKRKESLNAAKRVRSAVAAGEVDAEMLEVASAT</sequence>
<keyword evidence="9" id="KW-1185">Reference proteome</keyword>
<feature type="domain" description="Cation/H+ exchanger transmembrane" evidence="7">
    <location>
        <begin position="117"/>
        <end position="469"/>
    </location>
</feature>
<dbReference type="PANTHER" id="PTHR31102">
    <property type="match status" value="1"/>
</dbReference>
<feature type="transmembrane region" description="Helical" evidence="6">
    <location>
        <begin position="288"/>
        <end position="306"/>
    </location>
</feature>
<keyword evidence="2 6" id="KW-0812">Transmembrane</keyword>
<reference evidence="8 9" key="1">
    <citation type="journal article" date="2024" name="Nat. Commun.">
        <title>Phylogenomics reveals the evolutionary origins of lichenization in chlorophyte algae.</title>
        <authorList>
            <person name="Puginier C."/>
            <person name="Libourel C."/>
            <person name="Otte J."/>
            <person name="Skaloud P."/>
            <person name="Haon M."/>
            <person name="Grisel S."/>
            <person name="Petersen M."/>
            <person name="Berrin J.G."/>
            <person name="Delaux P.M."/>
            <person name="Dal Grande F."/>
            <person name="Keller J."/>
        </authorList>
    </citation>
    <scope>NUCLEOTIDE SEQUENCE [LARGE SCALE GENOMIC DNA]</scope>
    <source>
        <strain evidence="8 9">SAG 245.80</strain>
    </source>
</reference>
<dbReference type="Gene3D" id="1.20.1530.20">
    <property type="match status" value="1"/>
</dbReference>
<feature type="compositionally biased region" description="Low complexity" evidence="5">
    <location>
        <begin position="526"/>
        <end position="535"/>
    </location>
</feature>